<dbReference type="EMBL" id="CP012333">
    <property type="protein sequence ID" value="AKU97019.1"/>
    <property type="molecule type" value="Genomic_DNA"/>
</dbReference>
<keyword evidence="2" id="KW-1185">Reference proteome</keyword>
<sequence length="63" mass="6577">MAAYISPLTPRRHSPARITAASSFTLAAVSEGVARARDSGWGTGDASGEFTEGVRSFFMTLVG</sequence>
<name>A0A0K1PV62_9BACT</name>
<dbReference type="AlphaFoldDB" id="A0A0K1PV62"/>
<reference evidence="1 2" key="1">
    <citation type="submission" date="2015-08" db="EMBL/GenBank/DDBJ databases">
        <authorList>
            <person name="Babu N.S."/>
            <person name="Beckwith C.J."/>
            <person name="Beseler K.G."/>
            <person name="Brison A."/>
            <person name="Carone J.V."/>
            <person name="Caskin T.P."/>
            <person name="Diamond M."/>
            <person name="Durham M.E."/>
            <person name="Foxe J.M."/>
            <person name="Go M."/>
            <person name="Henderson B.A."/>
            <person name="Jones I.B."/>
            <person name="McGettigan J.A."/>
            <person name="Micheletti S.J."/>
            <person name="Nasrallah M.E."/>
            <person name="Ortiz D."/>
            <person name="Piller C.R."/>
            <person name="Privatt S.R."/>
            <person name="Schneider S.L."/>
            <person name="Sharp S."/>
            <person name="Smith T.C."/>
            <person name="Stanton J.D."/>
            <person name="Ullery H.E."/>
            <person name="Wilson R.J."/>
            <person name="Serrano M.G."/>
            <person name="Buck G."/>
            <person name="Lee V."/>
            <person name="Wang Y."/>
            <person name="Carvalho R."/>
            <person name="Voegtly L."/>
            <person name="Shi R."/>
            <person name="Duckworth R."/>
            <person name="Johnson A."/>
            <person name="Loviza R."/>
            <person name="Walstead R."/>
            <person name="Shah Z."/>
            <person name="Kiflezghi M."/>
            <person name="Wade K."/>
            <person name="Ball S.L."/>
            <person name="Bradley K.W."/>
            <person name="Asai D.J."/>
            <person name="Bowman C.A."/>
            <person name="Russell D.A."/>
            <person name="Pope W.H."/>
            <person name="Jacobs-Sera D."/>
            <person name="Hendrix R.W."/>
            <person name="Hatfull G.F."/>
        </authorList>
    </citation>
    <scope>NUCLEOTIDE SEQUENCE [LARGE SCALE GENOMIC DNA]</scope>
    <source>
        <strain evidence="1 2">DSM 27648</strain>
    </source>
</reference>
<dbReference type="Proteomes" id="UP000064967">
    <property type="component" value="Chromosome"/>
</dbReference>
<evidence type="ECO:0000313" key="2">
    <source>
        <dbReference type="Proteomes" id="UP000064967"/>
    </source>
</evidence>
<protein>
    <submittedName>
        <fullName evidence="1">Uncharacterized protein</fullName>
    </submittedName>
</protein>
<dbReference type="KEGG" id="llu:AKJ09_03683"/>
<proteinExistence type="predicted"/>
<evidence type="ECO:0000313" key="1">
    <source>
        <dbReference type="EMBL" id="AKU97019.1"/>
    </source>
</evidence>
<accession>A0A0K1PV62</accession>
<gene>
    <name evidence="1" type="ORF">AKJ09_03683</name>
</gene>
<organism evidence="1 2">
    <name type="scientific">Labilithrix luteola</name>
    <dbReference type="NCBI Taxonomy" id="1391654"/>
    <lineage>
        <taxon>Bacteria</taxon>
        <taxon>Pseudomonadati</taxon>
        <taxon>Myxococcota</taxon>
        <taxon>Polyangia</taxon>
        <taxon>Polyangiales</taxon>
        <taxon>Labilitrichaceae</taxon>
        <taxon>Labilithrix</taxon>
    </lineage>
</organism>